<dbReference type="GO" id="GO:0016301">
    <property type="term" value="F:kinase activity"/>
    <property type="evidence" value="ECO:0007669"/>
    <property type="project" value="UniProtKB-KW"/>
</dbReference>
<dbReference type="Proteomes" id="UP000095042">
    <property type="component" value="Unassembled WGS sequence"/>
</dbReference>
<keyword evidence="5" id="KW-0808">Transferase</keyword>
<evidence type="ECO:0000256" key="1">
    <source>
        <dbReference type="ARBA" id="ARBA00004418"/>
    </source>
</evidence>
<comment type="subcellular location">
    <subcellularLocation>
        <location evidence="1">Periplasm</location>
    </subcellularLocation>
</comment>
<name>A0A1E3WC02_9HYPH</name>
<dbReference type="Gene3D" id="3.40.190.10">
    <property type="entry name" value="Periplasmic binding protein-like II"/>
    <property type="match status" value="2"/>
</dbReference>
<keyword evidence="5" id="KW-0418">Kinase</keyword>
<dbReference type="SUPFAM" id="SSF53850">
    <property type="entry name" value="Periplasmic binding protein-like II"/>
    <property type="match status" value="1"/>
</dbReference>
<feature type="signal peptide" evidence="4">
    <location>
        <begin position="1"/>
        <end position="28"/>
    </location>
</feature>
<dbReference type="OrthoDB" id="5292144at2"/>
<dbReference type="Pfam" id="PF13379">
    <property type="entry name" value="NMT1_2"/>
    <property type="match status" value="1"/>
</dbReference>
<dbReference type="NCBIfam" id="TIGR03427">
    <property type="entry name" value="ABC_peri_uca"/>
    <property type="match status" value="1"/>
</dbReference>
<accession>A0A1E3WC02</accession>
<organism evidence="5 6">
    <name type="scientific">Methyloceanibacter marginalis</name>
    <dbReference type="NCBI Taxonomy" id="1774971"/>
    <lineage>
        <taxon>Bacteria</taxon>
        <taxon>Pseudomonadati</taxon>
        <taxon>Pseudomonadota</taxon>
        <taxon>Alphaproteobacteria</taxon>
        <taxon>Hyphomicrobiales</taxon>
        <taxon>Hyphomicrobiaceae</taxon>
        <taxon>Methyloceanibacter</taxon>
    </lineage>
</organism>
<reference evidence="5 6" key="1">
    <citation type="journal article" date="2016" name="Environ. Microbiol.">
        <title>New Methyloceanibacter diversity from North Sea sediments includes methanotroph containing solely the soluble methane monooxygenase.</title>
        <authorList>
            <person name="Vekeman B."/>
            <person name="Kerckhof F.M."/>
            <person name="Cremers G."/>
            <person name="de Vos P."/>
            <person name="Vandamme P."/>
            <person name="Boon N."/>
            <person name="Op den Camp H.J."/>
            <person name="Heylen K."/>
        </authorList>
    </citation>
    <scope>NUCLEOTIDE SEQUENCE [LARGE SCALE GENOMIC DNA]</scope>
    <source>
        <strain evidence="5 6">R-67177</strain>
    </source>
</reference>
<comment type="similarity">
    <text evidence="2">Belongs to the bacterial solute-binding protein SsuA/TauA family.</text>
</comment>
<dbReference type="EMBL" id="LPWD01000269">
    <property type="protein sequence ID" value="ODS02597.1"/>
    <property type="molecule type" value="Genomic_DNA"/>
</dbReference>
<keyword evidence="3 4" id="KW-0732">Signal</keyword>
<comment type="caution">
    <text evidence="5">The sequence shown here is derived from an EMBL/GenBank/DDBJ whole genome shotgun (WGS) entry which is preliminary data.</text>
</comment>
<dbReference type="AlphaFoldDB" id="A0A1E3WC02"/>
<proteinExistence type="inferred from homology"/>
<evidence type="ECO:0000256" key="2">
    <source>
        <dbReference type="ARBA" id="ARBA00010742"/>
    </source>
</evidence>
<dbReference type="PANTHER" id="PTHR30024">
    <property type="entry name" value="ALIPHATIC SULFONATES-BINDING PROTEIN-RELATED"/>
    <property type="match status" value="1"/>
</dbReference>
<sequence>MRSFTKFVLTGVMAVAVLAGVALSPAKAEEKKDFKVAWSIYVGWMPWGYADEAGIVKKWADKYGINIEVKQFNDYVESINQFTAGAFDAVTITNMDALSIPSAGGVDTTAVIVGDFSNGNDAVILKDKDQLEAIKGQDVNLVEFSVSHYLLARALESIGAEEKDLKVVNTSDADMAAAYKTDDVTAVVTWKPIVSTILESPDANLVFDSSQIPGEIIDLMVANTEVLKDNPKFGKALAGIWTRRPWESEAEAKESMAKASGTDVAGFDGMLETTELFTEPKDAVAFVTSDDLKTTTERVSKFLFEKSLLGKDAKTAGAIGVEFPDKTVFGDKDNVKFRYDETFMKEAADGKL</sequence>
<dbReference type="RefSeq" id="WP_069624215.1">
    <property type="nucleotide sequence ID" value="NZ_LPWD01000269.1"/>
</dbReference>
<protein>
    <submittedName>
        <fullName evidence="5">Lipid kinase</fullName>
    </submittedName>
</protein>
<evidence type="ECO:0000313" key="6">
    <source>
        <dbReference type="Proteomes" id="UP000095042"/>
    </source>
</evidence>
<feature type="chain" id="PRO_5009139191" evidence="4">
    <location>
        <begin position="29"/>
        <end position="352"/>
    </location>
</feature>
<evidence type="ECO:0000256" key="4">
    <source>
        <dbReference type="SAM" id="SignalP"/>
    </source>
</evidence>
<evidence type="ECO:0000313" key="5">
    <source>
        <dbReference type="EMBL" id="ODS02597.1"/>
    </source>
</evidence>
<keyword evidence="6" id="KW-1185">Reference proteome</keyword>
<gene>
    <name evidence="5" type="ORF">AUC71_14470</name>
</gene>
<dbReference type="GO" id="GO:0042597">
    <property type="term" value="C:periplasmic space"/>
    <property type="evidence" value="ECO:0007669"/>
    <property type="project" value="UniProtKB-SubCell"/>
</dbReference>
<dbReference type="InterPro" id="IPR017793">
    <property type="entry name" value="ABC_transptr_urea-assoc_sub-bd"/>
</dbReference>
<dbReference type="PANTHER" id="PTHR30024:SF47">
    <property type="entry name" value="TAURINE-BINDING PERIPLASMIC PROTEIN"/>
    <property type="match status" value="1"/>
</dbReference>
<evidence type="ECO:0000256" key="3">
    <source>
        <dbReference type="ARBA" id="ARBA00022729"/>
    </source>
</evidence>